<protein>
    <submittedName>
        <fullName evidence="2">Putative nucleotidyltransferase</fullName>
    </submittedName>
</protein>
<dbReference type="InterPro" id="IPR043519">
    <property type="entry name" value="NT_sf"/>
</dbReference>
<dbReference type="InterPro" id="IPR006116">
    <property type="entry name" value="NT_2-5OAS_ClassI-CCAase"/>
</dbReference>
<dbReference type="Pfam" id="PF18144">
    <property type="entry name" value="SMODS"/>
    <property type="match status" value="1"/>
</dbReference>
<dbReference type="GO" id="GO:0016779">
    <property type="term" value="F:nucleotidyltransferase activity"/>
    <property type="evidence" value="ECO:0007669"/>
    <property type="project" value="InterPro"/>
</dbReference>
<organism evidence="2 3">
    <name type="scientific">Pedobacter cryoconitis</name>
    <dbReference type="NCBI Taxonomy" id="188932"/>
    <lineage>
        <taxon>Bacteria</taxon>
        <taxon>Pseudomonadati</taxon>
        <taxon>Bacteroidota</taxon>
        <taxon>Sphingobacteriia</taxon>
        <taxon>Sphingobacteriales</taxon>
        <taxon>Sphingobacteriaceae</taxon>
        <taxon>Pedobacter</taxon>
    </lineage>
</organism>
<dbReference type="EMBL" id="JACHCF010000014">
    <property type="protein sequence ID" value="MBB5623733.1"/>
    <property type="molecule type" value="Genomic_DNA"/>
</dbReference>
<dbReference type="Proteomes" id="UP000537718">
    <property type="component" value="Unassembled WGS sequence"/>
</dbReference>
<dbReference type="AlphaFoldDB" id="A0A7W8YXP6"/>
<dbReference type="SUPFAM" id="SSF81301">
    <property type="entry name" value="Nucleotidyltransferase"/>
    <property type="match status" value="1"/>
</dbReference>
<keyword evidence="1" id="KW-0051">Antiviral defense</keyword>
<proteinExistence type="predicted"/>
<sequence length="259" mass="30497">MKDINTFLLELEKTLIIDPSKKERIDSSIVSLQSKIWGFFQDRLHKIAVFGSYDRETTVPGDDEMDVDILIVFKQKDFQPQAYLNQLKNFAEENYPRSEVYPDHPTIAIEMNHITFELVPAHHISGSTFKIPAPRTKELKWISSTPEEFKKRVTLKDNGNKGFIIPLIKILKYWNVLNGKLFVPYELEKYIISRDYTGNLFRDYYFAACTNLSLIATTLDQKKVVQELREKNRRLRAMEQIKVFDYIEQEFQSFLPFPK</sequence>
<name>A0A7W8YXP6_9SPHI</name>
<dbReference type="GO" id="GO:0051607">
    <property type="term" value="P:defense response to virus"/>
    <property type="evidence" value="ECO:0007669"/>
    <property type="project" value="UniProtKB-KW"/>
</dbReference>
<reference evidence="2 3" key="1">
    <citation type="submission" date="2020-08" db="EMBL/GenBank/DDBJ databases">
        <title>Genomic Encyclopedia of Type Strains, Phase IV (KMG-V): Genome sequencing to study the core and pangenomes of soil and plant-associated prokaryotes.</title>
        <authorList>
            <person name="Whitman W."/>
        </authorList>
    </citation>
    <scope>NUCLEOTIDE SEQUENCE [LARGE SCALE GENOMIC DNA]</scope>
    <source>
        <strain evidence="2 3">MP7CTX6</strain>
    </source>
</reference>
<evidence type="ECO:0000256" key="1">
    <source>
        <dbReference type="ARBA" id="ARBA00023118"/>
    </source>
</evidence>
<dbReference type="RefSeq" id="WP_183869810.1">
    <property type="nucleotide sequence ID" value="NZ_JACHCF010000014.1"/>
</dbReference>
<keyword evidence="2" id="KW-0808">Transferase</keyword>
<evidence type="ECO:0000313" key="2">
    <source>
        <dbReference type="EMBL" id="MBB5623733.1"/>
    </source>
</evidence>
<comment type="caution">
    <text evidence="2">The sequence shown here is derived from an EMBL/GenBank/DDBJ whole genome shotgun (WGS) entry which is preliminary data.</text>
</comment>
<accession>A0A7W8YXP6</accession>
<evidence type="ECO:0000313" key="3">
    <source>
        <dbReference type="Proteomes" id="UP000537718"/>
    </source>
</evidence>
<dbReference type="Gene3D" id="3.30.460.10">
    <property type="entry name" value="Beta Polymerase, domain 2"/>
    <property type="match status" value="1"/>
</dbReference>
<gene>
    <name evidence="2" type="ORF">HDE69_004820</name>
</gene>
<dbReference type="CDD" id="cd05400">
    <property type="entry name" value="NT_2-5OAS_ClassI-CCAase"/>
    <property type="match status" value="1"/>
</dbReference>